<evidence type="ECO:0000256" key="4">
    <source>
        <dbReference type="ARBA" id="ARBA00013858"/>
    </source>
</evidence>
<dbReference type="OrthoDB" id="9803224at2"/>
<evidence type="ECO:0000256" key="8">
    <source>
        <dbReference type="ARBA" id="ARBA00030407"/>
    </source>
</evidence>
<keyword evidence="5" id="KW-0501">Molybdenum cofactor biosynthesis</keyword>
<evidence type="ECO:0000256" key="1">
    <source>
        <dbReference type="ARBA" id="ARBA00005046"/>
    </source>
</evidence>
<accession>A0A5C6FWZ3</accession>
<evidence type="ECO:0000256" key="9">
    <source>
        <dbReference type="ARBA" id="ARBA00030781"/>
    </source>
</evidence>
<dbReference type="EC" id="2.8.1.12" evidence="3"/>
<dbReference type="Gene3D" id="3.90.1170.40">
    <property type="entry name" value="Molybdopterin biosynthesis MoaE subunit"/>
    <property type="match status" value="1"/>
</dbReference>
<proteinExistence type="inferred from homology"/>
<dbReference type="InterPro" id="IPR003448">
    <property type="entry name" value="Mopterin_biosynth_MoaE"/>
</dbReference>
<evidence type="ECO:0000313" key="12">
    <source>
        <dbReference type="EMBL" id="TWU65920.1"/>
    </source>
</evidence>
<dbReference type="GO" id="GO:0030366">
    <property type="term" value="F:molybdopterin synthase activity"/>
    <property type="evidence" value="ECO:0007669"/>
    <property type="project" value="UniProtKB-EC"/>
</dbReference>
<evidence type="ECO:0000256" key="6">
    <source>
        <dbReference type="ARBA" id="ARBA00026066"/>
    </source>
</evidence>
<evidence type="ECO:0000313" key="13">
    <source>
        <dbReference type="Proteomes" id="UP000316476"/>
    </source>
</evidence>
<dbReference type="Proteomes" id="UP000316476">
    <property type="component" value="Unassembled WGS sequence"/>
</dbReference>
<dbReference type="GO" id="GO:0006777">
    <property type="term" value="P:Mo-molybdopterin cofactor biosynthetic process"/>
    <property type="evidence" value="ECO:0007669"/>
    <property type="project" value="UniProtKB-KW"/>
</dbReference>
<dbReference type="Pfam" id="PF02391">
    <property type="entry name" value="MoaE"/>
    <property type="match status" value="1"/>
</dbReference>
<protein>
    <recommendedName>
        <fullName evidence="4">Molybdopterin synthase catalytic subunit</fullName>
        <ecNumber evidence="3">2.8.1.12</ecNumber>
    </recommendedName>
    <alternativeName>
        <fullName evidence="9">MPT synthase subunit 2</fullName>
    </alternativeName>
    <alternativeName>
        <fullName evidence="7">Molybdenum cofactor biosynthesis protein E</fullName>
    </alternativeName>
    <alternativeName>
        <fullName evidence="8">Molybdopterin-converting factor large subunit</fullName>
    </alternativeName>
    <alternativeName>
        <fullName evidence="10">Molybdopterin-converting factor subunit 2</fullName>
    </alternativeName>
</protein>
<dbReference type="EMBL" id="SJPZ01000001">
    <property type="protein sequence ID" value="TWU65920.1"/>
    <property type="molecule type" value="Genomic_DNA"/>
</dbReference>
<dbReference type="InterPro" id="IPR036563">
    <property type="entry name" value="MoaE_sf"/>
</dbReference>
<gene>
    <name evidence="12" type="primary">moaE</name>
    <name evidence="12" type="ORF">V7x_14740</name>
</gene>
<evidence type="ECO:0000256" key="10">
    <source>
        <dbReference type="ARBA" id="ARBA00032474"/>
    </source>
</evidence>
<comment type="caution">
    <text evidence="12">The sequence shown here is derived from an EMBL/GenBank/DDBJ whole genome shotgun (WGS) entry which is preliminary data.</text>
</comment>
<dbReference type="PANTHER" id="PTHR23404">
    <property type="entry name" value="MOLYBDOPTERIN SYNTHASE RELATED"/>
    <property type="match status" value="1"/>
</dbReference>
<comment type="pathway">
    <text evidence="1">Cofactor biosynthesis; molybdopterin biosynthesis.</text>
</comment>
<reference evidence="12 13" key="1">
    <citation type="submission" date="2019-02" db="EMBL/GenBank/DDBJ databases">
        <title>Deep-cultivation of Planctomycetes and their phenomic and genomic characterization uncovers novel biology.</title>
        <authorList>
            <person name="Wiegand S."/>
            <person name="Jogler M."/>
            <person name="Boedeker C."/>
            <person name="Pinto D."/>
            <person name="Vollmers J."/>
            <person name="Rivas-Marin E."/>
            <person name="Kohn T."/>
            <person name="Peeters S.H."/>
            <person name="Heuer A."/>
            <person name="Rast P."/>
            <person name="Oberbeckmann S."/>
            <person name="Bunk B."/>
            <person name="Jeske O."/>
            <person name="Meyerdierks A."/>
            <person name="Storesund J.E."/>
            <person name="Kallscheuer N."/>
            <person name="Luecker S."/>
            <person name="Lage O.M."/>
            <person name="Pohl T."/>
            <person name="Merkel B.J."/>
            <person name="Hornburger P."/>
            <person name="Mueller R.-W."/>
            <person name="Bruemmer F."/>
            <person name="Labrenz M."/>
            <person name="Spormann A.M."/>
            <person name="Op Den Camp H."/>
            <person name="Overmann J."/>
            <person name="Amann R."/>
            <person name="Jetten M.S.M."/>
            <person name="Mascher T."/>
            <person name="Medema M.H."/>
            <person name="Devos D.P."/>
            <person name="Kaster A.-K."/>
            <person name="Ovreas L."/>
            <person name="Rohde M."/>
            <person name="Galperin M.Y."/>
            <person name="Jogler C."/>
        </authorList>
    </citation>
    <scope>NUCLEOTIDE SEQUENCE [LARGE SCALE GENOMIC DNA]</scope>
    <source>
        <strain evidence="12 13">V7</strain>
    </source>
</reference>
<dbReference type="CDD" id="cd00756">
    <property type="entry name" value="MoaE"/>
    <property type="match status" value="1"/>
</dbReference>
<dbReference type="RefSeq" id="WP_146412377.1">
    <property type="nucleotide sequence ID" value="NZ_SJPZ01000001.1"/>
</dbReference>
<keyword evidence="12" id="KW-0808">Transferase</keyword>
<name>A0A5C6FWZ3_9PLAN</name>
<comment type="subunit">
    <text evidence="6">Heterotetramer of 2 MoaD subunits and 2 MoaE subunits. Also stable as homodimer. The enzyme changes between these two forms during catalysis.</text>
</comment>
<comment type="catalytic activity">
    <reaction evidence="11">
        <text>2 [molybdopterin-synthase sulfur-carrier protein]-C-terminal-Gly-aminoethanethioate + cyclic pyranopterin phosphate + H2O = molybdopterin + 2 [molybdopterin-synthase sulfur-carrier protein]-C-terminal Gly-Gly + 2 H(+)</text>
        <dbReference type="Rhea" id="RHEA:26333"/>
        <dbReference type="Rhea" id="RHEA-COMP:12202"/>
        <dbReference type="Rhea" id="RHEA-COMP:19907"/>
        <dbReference type="ChEBI" id="CHEBI:15377"/>
        <dbReference type="ChEBI" id="CHEBI:15378"/>
        <dbReference type="ChEBI" id="CHEBI:58698"/>
        <dbReference type="ChEBI" id="CHEBI:59648"/>
        <dbReference type="ChEBI" id="CHEBI:90778"/>
        <dbReference type="ChEBI" id="CHEBI:232372"/>
        <dbReference type="EC" id="2.8.1.12"/>
    </reaction>
</comment>
<evidence type="ECO:0000256" key="3">
    <source>
        <dbReference type="ARBA" id="ARBA00011950"/>
    </source>
</evidence>
<evidence type="ECO:0000256" key="2">
    <source>
        <dbReference type="ARBA" id="ARBA00005426"/>
    </source>
</evidence>
<dbReference type="AlphaFoldDB" id="A0A5C6FWZ3"/>
<evidence type="ECO:0000256" key="11">
    <source>
        <dbReference type="ARBA" id="ARBA00049878"/>
    </source>
</evidence>
<sequence>MVDHPSWSQSHCDSSGTEIHVALTDDSIATEQWMNRLGGPDVGAHAWFIGVTRGQTKASDQNDDDKTTLTLFYQAQRTMAVAEMRRLALAAVDQFGLQGFVLVHRLGEVPVGQASVLLGCCSPHRRGSLDALPWVMDQLKKTVPIWKQEHYIDGVTEWVHPES</sequence>
<evidence type="ECO:0000256" key="7">
    <source>
        <dbReference type="ARBA" id="ARBA00029745"/>
    </source>
</evidence>
<organism evidence="12 13">
    <name type="scientific">Crateriforma conspicua</name>
    <dbReference type="NCBI Taxonomy" id="2527996"/>
    <lineage>
        <taxon>Bacteria</taxon>
        <taxon>Pseudomonadati</taxon>
        <taxon>Planctomycetota</taxon>
        <taxon>Planctomycetia</taxon>
        <taxon>Planctomycetales</taxon>
        <taxon>Planctomycetaceae</taxon>
        <taxon>Crateriforma</taxon>
    </lineage>
</organism>
<evidence type="ECO:0000256" key="5">
    <source>
        <dbReference type="ARBA" id="ARBA00023150"/>
    </source>
</evidence>
<comment type="similarity">
    <text evidence="2">Belongs to the MoaE family.</text>
</comment>
<dbReference type="SUPFAM" id="SSF54690">
    <property type="entry name" value="Molybdopterin synthase subunit MoaE"/>
    <property type="match status" value="1"/>
</dbReference>